<dbReference type="Proteomes" id="UP000019804">
    <property type="component" value="Unassembled WGS sequence"/>
</dbReference>
<keyword evidence="3" id="KW-1185">Reference proteome</keyword>
<dbReference type="Gene3D" id="3.80.10.10">
    <property type="entry name" value="Ribonuclease Inhibitor"/>
    <property type="match status" value="1"/>
</dbReference>
<gene>
    <name evidence="2" type="ORF">EURHEDRAFT_509290</name>
</gene>
<feature type="region of interest" description="Disordered" evidence="1">
    <location>
        <begin position="478"/>
        <end position="558"/>
    </location>
</feature>
<feature type="region of interest" description="Disordered" evidence="1">
    <location>
        <begin position="410"/>
        <end position="457"/>
    </location>
</feature>
<evidence type="ECO:0000313" key="3">
    <source>
        <dbReference type="Proteomes" id="UP000019804"/>
    </source>
</evidence>
<feature type="region of interest" description="Disordered" evidence="1">
    <location>
        <begin position="196"/>
        <end position="228"/>
    </location>
</feature>
<dbReference type="EMBL" id="KK088449">
    <property type="protein sequence ID" value="EYE91020.1"/>
    <property type="molecule type" value="Genomic_DNA"/>
</dbReference>
<dbReference type="AlphaFoldDB" id="A0A017S4C2"/>
<dbReference type="GeneID" id="63701036"/>
<evidence type="ECO:0000256" key="1">
    <source>
        <dbReference type="SAM" id="MobiDB-lite"/>
    </source>
</evidence>
<dbReference type="InterPro" id="IPR032675">
    <property type="entry name" value="LRR_dom_sf"/>
</dbReference>
<dbReference type="HOGENOM" id="CLU_018351_0_0_1"/>
<accession>A0A017S4C2</accession>
<name>A0A017S4C2_ASPRC</name>
<feature type="compositionally biased region" description="Polar residues" evidence="1">
    <location>
        <begin position="424"/>
        <end position="457"/>
    </location>
</feature>
<protein>
    <recommendedName>
        <fullName evidence="4">Leucine rich repeat protein</fullName>
    </recommendedName>
</protein>
<dbReference type="OrthoDB" id="9876299at2759"/>
<organism evidence="2 3">
    <name type="scientific">Aspergillus ruber (strain CBS 135680)</name>
    <dbReference type="NCBI Taxonomy" id="1388766"/>
    <lineage>
        <taxon>Eukaryota</taxon>
        <taxon>Fungi</taxon>
        <taxon>Dikarya</taxon>
        <taxon>Ascomycota</taxon>
        <taxon>Pezizomycotina</taxon>
        <taxon>Eurotiomycetes</taxon>
        <taxon>Eurotiomycetidae</taxon>
        <taxon>Eurotiales</taxon>
        <taxon>Aspergillaceae</taxon>
        <taxon>Aspergillus</taxon>
        <taxon>Aspergillus subgen. Aspergillus</taxon>
    </lineage>
</organism>
<evidence type="ECO:0000313" key="2">
    <source>
        <dbReference type="EMBL" id="EYE91020.1"/>
    </source>
</evidence>
<sequence>MGKLNYSARKIDGVKAAQVVVRDLKKRITPGSSARNTSRDPILELDISDKNLTDIGFMEVLHTLLECMKYRDAEHPDGAAKLTELHLPGNQLTILSLEKLGEVVELSAGDLRELDISRNQIEIHGGDDKGKGTWLGFLKAFEGCYVLKKLDLGMNQLGIAGVELLSRVYMRSDLDFFEEEDQERIVVEEMAALDVNEKENDRGRSKKSPKGKAKQNVTIATSGPSTTKTVNPADLKHYACTRGLRSVPYIILSNISLTTGAAIHLTSMILAHRDPEQLLPYLPPGKTPPLPDTGGRCNGLVWLPNDDLSDLGHKMLDSAETLRQFASEMHPEEDQAHREGKLPRDLEGVNLMDFMEQRRQHAKLNVEYTRIIKRARIEALRTEGAHATELWSAALQMITTARTLLMDGSKRDAEELSGSENEQENTAPVESVSESVPTQNGELATSAPSNHTSISMPPQEYIQTNNYEAYAYSTSVDEPMPKGPFQPGGETFDVNFPALSGPSANKGPGPCPGPIEPPTKEKLPVTPPQAQRTQQQRHQRQKSRAEHAHRTEKRTYIQGQEKPRNLFHRLPLHVNCQIIARRAGAEGILSRAQQERLVKYATDWNSIATEMRAQGAEEHQQIWKILDSVNCFTYSSSS</sequence>
<proteinExistence type="predicted"/>
<dbReference type="SUPFAM" id="SSF52047">
    <property type="entry name" value="RNI-like"/>
    <property type="match status" value="1"/>
</dbReference>
<feature type="compositionally biased region" description="Polar residues" evidence="1">
    <location>
        <begin position="215"/>
        <end position="228"/>
    </location>
</feature>
<feature type="compositionally biased region" description="Basic residues" evidence="1">
    <location>
        <begin position="204"/>
        <end position="213"/>
    </location>
</feature>
<reference evidence="3" key="1">
    <citation type="journal article" date="2014" name="Nat. Commun.">
        <title>Genomic adaptations of the halophilic Dead Sea filamentous fungus Eurotium rubrum.</title>
        <authorList>
            <person name="Kis-Papo T."/>
            <person name="Weig A.R."/>
            <person name="Riley R."/>
            <person name="Persoh D."/>
            <person name="Salamov A."/>
            <person name="Sun H."/>
            <person name="Lipzen A."/>
            <person name="Wasser S.P."/>
            <person name="Rambold G."/>
            <person name="Grigoriev I.V."/>
            <person name="Nevo E."/>
        </authorList>
    </citation>
    <scope>NUCLEOTIDE SEQUENCE [LARGE SCALE GENOMIC DNA]</scope>
    <source>
        <strain evidence="3">CBS 135680</strain>
    </source>
</reference>
<feature type="compositionally biased region" description="Basic and acidic residues" evidence="1">
    <location>
        <begin position="543"/>
        <end position="555"/>
    </location>
</feature>
<evidence type="ECO:0008006" key="4">
    <source>
        <dbReference type="Google" id="ProtNLM"/>
    </source>
</evidence>
<dbReference type="RefSeq" id="XP_040634710.1">
    <property type="nucleotide sequence ID" value="XM_040785912.1"/>
</dbReference>